<organism evidence="10 11">
    <name type="scientific">Patiria miniata</name>
    <name type="common">Bat star</name>
    <name type="synonym">Asterina miniata</name>
    <dbReference type="NCBI Taxonomy" id="46514"/>
    <lineage>
        <taxon>Eukaryota</taxon>
        <taxon>Metazoa</taxon>
        <taxon>Echinodermata</taxon>
        <taxon>Eleutherozoa</taxon>
        <taxon>Asterozoa</taxon>
        <taxon>Asteroidea</taxon>
        <taxon>Valvatacea</taxon>
        <taxon>Valvatida</taxon>
        <taxon>Asterinidae</taxon>
        <taxon>Patiria</taxon>
    </lineage>
</organism>
<feature type="region of interest" description="Disordered" evidence="6">
    <location>
        <begin position="487"/>
        <end position="536"/>
    </location>
</feature>
<dbReference type="Gene3D" id="2.60.40.10">
    <property type="entry name" value="Immunoglobulins"/>
    <property type="match status" value="3"/>
</dbReference>
<evidence type="ECO:0000313" key="10">
    <source>
        <dbReference type="EnsemblMetazoa" id="XP_038072480.1"/>
    </source>
</evidence>
<keyword evidence="11" id="KW-1185">Reference proteome</keyword>
<reference evidence="10" key="1">
    <citation type="submission" date="2022-11" db="UniProtKB">
        <authorList>
            <consortium name="EnsemblMetazoa"/>
        </authorList>
    </citation>
    <scope>IDENTIFICATION</scope>
</reference>
<evidence type="ECO:0000313" key="11">
    <source>
        <dbReference type="Proteomes" id="UP000887568"/>
    </source>
</evidence>
<protein>
    <recommendedName>
        <fullName evidence="9">Ig-like domain-containing protein</fullName>
    </recommendedName>
</protein>
<dbReference type="AlphaFoldDB" id="A0A914B9G2"/>
<dbReference type="OMA" id="VFKDRRQ"/>
<keyword evidence="8" id="KW-0732">Signal</keyword>
<comment type="subcellular location">
    <subcellularLocation>
        <location evidence="1">Membrane</location>
        <topology evidence="1">Single-pass membrane protein</topology>
    </subcellularLocation>
</comment>
<dbReference type="EnsemblMetazoa" id="XM_038216552.1">
    <property type="protein sequence ID" value="XP_038072480.1"/>
    <property type="gene ID" value="LOC119740998"/>
</dbReference>
<keyword evidence="2 7" id="KW-0812">Transmembrane</keyword>
<evidence type="ECO:0000256" key="8">
    <source>
        <dbReference type="SAM" id="SignalP"/>
    </source>
</evidence>
<dbReference type="PANTHER" id="PTHR45889">
    <property type="entry name" value="IG-LIKE DOMAIN-CONTAINING PROTEIN"/>
    <property type="match status" value="1"/>
</dbReference>
<evidence type="ECO:0000256" key="2">
    <source>
        <dbReference type="ARBA" id="ARBA00022692"/>
    </source>
</evidence>
<dbReference type="GO" id="GO:0016020">
    <property type="term" value="C:membrane"/>
    <property type="evidence" value="ECO:0007669"/>
    <property type="project" value="UniProtKB-SubCell"/>
</dbReference>
<evidence type="ECO:0000259" key="9">
    <source>
        <dbReference type="PROSITE" id="PS50835"/>
    </source>
</evidence>
<dbReference type="Pfam" id="PF08205">
    <property type="entry name" value="C2-set_2"/>
    <property type="match status" value="1"/>
</dbReference>
<dbReference type="SMART" id="SM00409">
    <property type="entry name" value="IG"/>
    <property type="match status" value="3"/>
</dbReference>
<dbReference type="InterPro" id="IPR013106">
    <property type="entry name" value="Ig_V-set"/>
</dbReference>
<dbReference type="OrthoDB" id="10048737at2759"/>
<evidence type="ECO:0000256" key="1">
    <source>
        <dbReference type="ARBA" id="ARBA00004167"/>
    </source>
</evidence>
<accession>A0A914B9G2</accession>
<dbReference type="InterPro" id="IPR003599">
    <property type="entry name" value="Ig_sub"/>
</dbReference>
<dbReference type="SUPFAM" id="SSF48726">
    <property type="entry name" value="Immunoglobulin"/>
    <property type="match status" value="3"/>
</dbReference>
<feature type="compositionally biased region" description="Polar residues" evidence="6">
    <location>
        <begin position="516"/>
        <end position="528"/>
    </location>
</feature>
<dbReference type="Pfam" id="PF07686">
    <property type="entry name" value="V-set"/>
    <property type="match status" value="1"/>
</dbReference>
<evidence type="ECO:0000256" key="7">
    <source>
        <dbReference type="SAM" id="Phobius"/>
    </source>
</evidence>
<feature type="chain" id="PRO_5037226638" description="Ig-like domain-containing protein" evidence="8">
    <location>
        <begin position="21"/>
        <end position="693"/>
    </location>
</feature>
<dbReference type="RefSeq" id="XP_038072480.1">
    <property type="nucleotide sequence ID" value="XM_038216552.1"/>
</dbReference>
<keyword evidence="4 7" id="KW-0472">Membrane</keyword>
<evidence type="ECO:0000256" key="4">
    <source>
        <dbReference type="ARBA" id="ARBA00023136"/>
    </source>
</evidence>
<dbReference type="PROSITE" id="PS50835">
    <property type="entry name" value="IG_LIKE"/>
    <property type="match status" value="3"/>
</dbReference>
<sequence length="693" mass="76013">MLKLLLTVVVTVVVITGVSCEAVVVLEHEEMTLTCDISPTAPKTSPVFWYSNSLLEYLTTDDDLIAELRDAAPSLYYRLSVEGSVRRGRYNLRIVDVRAEDAGDYVCGYYRNGDEWITVKTVSVEVLIPPGREFPACSALSPADTLLLPGMLVNLSCISYGGSPRADLAWYRDGVPLESAVAHDGLWVYHQRLIQEDDSGVQFTCQATSRALQEPKSCSIVPYRRAPLLYIEHEHGGVINSGDSATFTCTNQELLTPASGGEAQYRWYFNGEPAEERRSGVVTESGRSLVLDNLTSMDDKAVVSCEKVDEFTARSSASMTILVVSSANPMLFYDERDSTPSEKPASTPSPFVNVSQAGFVMCIFGAICFGMFFMLFLILVTRLFCNYARKRGRLDFNTEREIAVGWQKALNNSRCHEARQDSITIIDKPTRNTQVLTFKKPNGVVANGNLQRNDCAECLRCSNTESNLATDVDTPCPVASSDISAARLSRQSRNAVSQDLLPGTSSRKKPPPLSLFNETRTPLLSPSSIPRAGGMRLPSVDRDYTASMPDLASRYYGERGLPATCPADHDYVNLPAPSSSREGSGNTTPSSYVNCEFVSPFPPTTPVKQVRKPSFGTNQKSLSYAELDLPRTRERPSTPATPVSPGGSKVRAGSVSVERTKYAQIAYVFKDRRQQSLPSVKLVGLSEGFGERV</sequence>
<dbReference type="GeneID" id="119740998"/>
<keyword evidence="5" id="KW-1015">Disulfide bond</keyword>
<proteinExistence type="predicted"/>
<dbReference type="InterPro" id="IPR013162">
    <property type="entry name" value="CD80_C2-set"/>
</dbReference>
<dbReference type="InterPro" id="IPR036179">
    <property type="entry name" value="Ig-like_dom_sf"/>
</dbReference>
<dbReference type="Proteomes" id="UP000887568">
    <property type="component" value="Unplaced"/>
</dbReference>
<feature type="domain" description="Ig-like" evidence="9">
    <location>
        <begin position="227"/>
        <end position="320"/>
    </location>
</feature>
<dbReference type="PROSITE" id="PS51257">
    <property type="entry name" value="PROKAR_LIPOPROTEIN"/>
    <property type="match status" value="1"/>
</dbReference>
<feature type="domain" description="Ig-like" evidence="9">
    <location>
        <begin position="10"/>
        <end position="123"/>
    </location>
</feature>
<feature type="region of interest" description="Disordered" evidence="6">
    <location>
        <begin position="627"/>
        <end position="655"/>
    </location>
</feature>
<feature type="transmembrane region" description="Helical" evidence="7">
    <location>
        <begin position="357"/>
        <end position="384"/>
    </location>
</feature>
<dbReference type="InterPro" id="IPR013783">
    <property type="entry name" value="Ig-like_fold"/>
</dbReference>
<evidence type="ECO:0000256" key="3">
    <source>
        <dbReference type="ARBA" id="ARBA00022989"/>
    </source>
</evidence>
<feature type="signal peptide" evidence="8">
    <location>
        <begin position="1"/>
        <end position="20"/>
    </location>
</feature>
<feature type="domain" description="Ig-like" evidence="9">
    <location>
        <begin position="135"/>
        <end position="219"/>
    </location>
</feature>
<evidence type="ECO:0000256" key="6">
    <source>
        <dbReference type="SAM" id="MobiDB-lite"/>
    </source>
</evidence>
<name>A0A914B9G2_PATMI</name>
<dbReference type="InterPro" id="IPR007110">
    <property type="entry name" value="Ig-like_dom"/>
</dbReference>
<evidence type="ECO:0000256" key="5">
    <source>
        <dbReference type="ARBA" id="ARBA00023157"/>
    </source>
</evidence>
<dbReference type="PANTHER" id="PTHR45889:SF8">
    <property type="entry name" value="IG-LIKE DOMAIN-CONTAINING PROTEIN"/>
    <property type="match status" value="1"/>
</dbReference>
<keyword evidence="3 7" id="KW-1133">Transmembrane helix</keyword>